<dbReference type="KEGG" id="arue:QQX03_07370"/>
<gene>
    <name evidence="2" type="ORF">QQX03_07370</name>
</gene>
<accession>A0A9Y2F5G9</accession>
<keyword evidence="1" id="KW-0812">Transmembrane</keyword>
<evidence type="ECO:0000256" key="1">
    <source>
        <dbReference type="SAM" id="Phobius"/>
    </source>
</evidence>
<name>A0A9Y2F5G9_9SPHN</name>
<protein>
    <submittedName>
        <fullName evidence="2">Uncharacterized protein</fullName>
    </submittedName>
</protein>
<dbReference type="Proteomes" id="UP001231445">
    <property type="component" value="Chromosome"/>
</dbReference>
<keyword evidence="3" id="KW-1185">Reference proteome</keyword>
<feature type="transmembrane region" description="Helical" evidence="1">
    <location>
        <begin position="269"/>
        <end position="298"/>
    </location>
</feature>
<dbReference type="EMBL" id="CP127221">
    <property type="protein sequence ID" value="WIW94797.1"/>
    <property type="molecule type" value="Genomic_DNA"/>
</dbReference>
<dbReference type="AlphaFoldDB" id="A0A9Y2F5G9"/>
<keyword evidence="1" id="KW-0472">Membrane</keyword>
<feature type="transmembrane region" description="Helical" evidence="1">
    <location>
        <begin position="318"/>
        <end position="350"/>
    </location>
</feature>
<feature type="transmembrane region" description="Helical" evidence="1">
    <location>
        <begin position="212"/>
        <end position="237"/>
    </location>
</feature>
<proteinExistence type="predicted"/>
<evidence type="ECO:0000313" key="2">
    <source>
        <dbReference type="EMBL" id="WIW94797.1"/>
    </source>
</evidence>
<sequence>MAHDLGCERFICLTDAKLEAFEELKDQIQQFGGEFHTISGPLPLVSLLSADQELMVIADGLIADRAQVAALLTGQRGVLVLPDAAGIEAGFERIDATHAWGGIFVARGQIVEQLAHMPEDSDTVSLLLRLALQSAVKLVPLDASHLETGEWLLLREGSKLAEREQSLLKSSAERVSWWEPTRAMSRRIARFLAPDGLDHGSLIFGALSAVSFAAAAVATFFNVMPWALLFLALSILASETREGMLRLKSLLRGAVPKSTRKWFGLLKDFFLIGALSWPFIVAEAATELFLPVLAIGMLRLGERTWKAPLSRLLTDRGIFALFMAGISAFHLVDLGLGGISLVILALSLYFQRESQITEA</sequence>
<organism evidence="2 3">
    <name type="scientific">Altererythrobacter rubellus</name>
    <dbReference type="NCBI Taxonomy" id="2173831"/>
    <lineage>
        <taxon>Bacteria</taxon>
        <taxon>Pseudomonadati</taxon>
        <taxon>Pseudomonadota</taxon>
        <taxon>Alphaproteobacteria</taxon>
        <taxon>Sphingomonadales</taxon>
        <taxon>Erythrobacteraceae</taxon>
        <taxon>Altererythrobacter</taxon>
    </lineage>
</organism>
<keyword evidence="1" id="KW-1133">Transmembrane helix</keyword>
<reference evidence="2 3" key="1">
    <citation type="submission" date="2023-06" db="EMBL/GenBank/DDBJ databases">
        <title>Altererythrobacter rubellus NBRC 112769 genome.</title>
        <authorList>
            <person name="Zhang K."/>
        </authorList>
    </citation>
    <scope>NUCLEOTIDE SEQUENCE [LARGE SCALE GENOMIC DNA]</scope>
    <source>
        <strain evidence="2 3">NBRC 112769</strain>
    </source>
</reference>
<evidence type="ECO:0000313" key="3">
    <source>
        <dbReference type="Proteomes" id="UP001231445"/>
    </source>
</evidence>
<dbReference type="RefSeq" id="WP_285975113.1">
    <property type="nucleotide sequence ID" value="NZ_CP127221.1"/>
</dbReference>